<evidence type="ECO:0000256" key="1">
    <source>
        <dbReference type="ARBA" id="ARBA00004236"/>
    </source>
</evidence>
<gene>
    <name evidence="7" type="ordered locus">TSIB_1535</name>
</gene>
<dbReference type="PIRSF" id="PIRSF018867">
    <property type="entry name" value="Na_decarb_PF0672"/>
    <property type="match status" value="1"/>
</dbReference>
<evidence type="ECO:0000256" key="5">
    <source>
        <dbReference type="ARBA" id="ARBA00023136"/>
    </source>
</evidence>
<evidence type="ECO:0000256" key="2">
    <source>
        <dbReference type="ARBA" id="ARBA00022475"/>
    </source>
</evidence>
<keyword evidence="8" id="KW-1185">Reference proteome</keyword>
<keyword evidence="5 6" id="KW-0472">Membrane</keyword>
<dbReference type="HOGENOM" id="CLU_1954744_0_0_2"/>
<reference evidence="7 8" key="1">
    <citation type="journal article" date="2009" name="Appl. Environ. Microbiol.">
        <title>Metabolic versatility and indigenous origin of the archaeon Thermococcus sibiricus, isolated from a siberian oil reservoir, as revealed by genome analysis.</title>
        <authorList>
            <person name="Mardanov A.V."/>
            <person name="Ravin N.V."/>
            <person name="Svetlitchnyi V.A."/>
            <person name="Beletsky A.V."/>
            <person name="Miroshnichenko M.L."/>
            <person name="Bonch-Osmolovskaya E.A."/>
            <person name="Skryabin K.G."/>
        </authorList>
    </citation>
    <scope>NUCLEOTIDE SEQUENCE [LARGE SCALE GENOMIC DNA]</scope>
    <source>
        <strain evidence="8">DSM 12597 / MM 739</strain>
    </source>
</reference>
<dbReference type="Proteomes" id="UP000009079">
    <property type="component" value="Chromosome"/>
</dbReference>
<dbReference type="NCBIfam" id="TIGR01195">
    <property type="entry name" value="oadG_fam"/>
    <property type="match status" value="1"/>
</dbReference>
<dbReference type="EMBL" id="CP001463">
    <property type="protein sequence ID" value="ACS90586.1"/>
    <property type="molecule type" value="Genomic_DNA"/>
</dbReference>
<dbReference type="AlphaFoldDB" id="C6A4P1"/>
<evidence type="ECO:0000313" key="7">
    <source>
        <dbReference type="EMBL" id="ACS90586.1"/>
    </source>
</evidence>
<dbReference type="InterPro" id="IPR014497">
    <property type="entry name" value="MeMalonyl-CoA_deCOase_dsu"/>
</dbReference>
<organism evidence="7 8">
    <name type="scientific">Thermococcus sibiricus (strain DSM 12597 / MM 739)</name>
    <dbReference type="NCBI Taxonomy" id="604354"/>
    <lineage>
        <taxon>Archaea</taxon>
        <taxon>Methanobacteriati</taxon>
        <taxon>Methanobacteriota</taxon>
        <taxon>Thermococci</taxon>
        <taxon>Thermococcales</taxon>
        <taxon>Thermococcaceae</taxon>
        <taxon>Thermococcus</taxon>
    </lineage>
</organism>
<evidence type="ECO:0000313" key="8">
    <source>
        <dbReference type="Proteomes" id="UP000009079"/>
    </source>
</evidence>
<sequence length="137" mass="15726">MVTFHCEVQKMVTWEFFLEGLYITILGVTVVFLVLSILALAMYGIGYLERALIERAKPVEAAPKPKEEKEKYVEEKPSIEPKKLAVITAAILAYVSEKNAQLRPLPFRKKPSDAWRLYGVQSQLEEVENFNYEMGAW</sequence>
<evidence type="ECO:0000256" key="4">
    <source>
        <dbReference type="ARBA" id="ARBA00022989"/>
    </source>
</evidence>
<dbReference type="Pfam" id="PF04277">
    <property type="entry name" value="OAD_gamma"/>
    <property type="match status" value="1"/>
</dbReference>
<dbReference type="KEGG" id="tsi:TSIB_1535"/>
<keyword evidence="3 6" id="KW-0812">Transmembrane</keyword>
<name>C6A4P1_THESM</name>
<dbReference type="STRING" id="604354.TSIB_1535"/>
<comment type="subcellular location">
    <subcellularLocation>
        <location evidence="1">Cell membrane</location>
    </subcellularLocation>
</comment>
<dbReference type="GO" id="GO:0015081">
    <property type="term" value="F:sodium ion transmembrane transporter activity"/>
    <property type="evidence" value="ECO:0007669"/>
    <property type="project" value="InterPro"/>
</dbReference>
<evidence type="ECO:0000256" key="3">
    <source>
        <dbReference type="ARBA" id="ARBA00022692"/>
    </source>
</evidence>
<keyword evidence="2" id="KW-1003">Cell membrane</keyword>
<feature type="transmembrane region" description="Helical" evidence="6">
    <location>
        <begin position="20"/>
        <end position="45"/>
    </location>
</feature>
<accession>C6A4P1</accession>
<protein>
    <submittedName>
        <fullName evidence="7">Methylmalonyl-CoA decarboxylase, delta subunit</fullName>
    </submittedName>
</protein>
<keyword evidence="4 6" id="KW-1133">Transmembrane helix</keyword>
<dbReference type="GO" id="GO:0005886">
    <property type="term" value="C:plasma membrane"/>
    <property type="evidence" value="ECO:0007669"/>
    <property type="project" value="UniProtKB-SubCell"/>
</dbReference>
<proteinExistence type="predicted"/>
<dbReference type="InterPro" id="IPR005899">
    <property type="entry name" value="Na_pump_deCOase"/>
</dbReference>
<evidence type="ECO:0000256" key="6">
    <source>
        <dbReference type="SAM" id="Phobius"/>
    </source>
</evidence>
<dbReference type="GO" id="GO:0036376">
    <property type="term" value="P:sodium ion export across plasma membrane"/>
    <property type="evidence" value="ECO:0007669"/>
    <property type="project" value="InterPro"/>
</dbReference>
<dbReference type="eggNOG" id="arCOG05797">
    <property type="taxonomic scope" value="Archaea"/>
</dbReference>